<dbReference type="GO" id="GO:0045892">
    <property type="term" value="P:negative regulation of DNA-templated transcription"/>
    <property type="evidence" value="ECO:0007669"/>
    <property type="project" value="UniProtKB-UniRule"/>
</dbReference>
<evidence type="ECO:0000256" key="3">
    <source>
        <dbReference type="ARBA" id="ARBA00022705"/>
    </source>
</evidence>
<evidence type="ECO:0000313" key="17">
    <source>
        <dbReference type="Proteomes" id="UP000823990"/>
    </source>
</evidence>
<dbReference type="NCBIfam" id="TIGR00498">
    <property type="entry name" value="lexA"/>
    <property type="match status" value="1"/>
</dbReference>
<comment type="similarity">
    <text evidence="1 12 13">Belongs to the peptidase S24 family.</text>
</comment>
<dbReference type="PRINTS" id="PR00726">
    <property type="entry name" value="LEXASERPTASE"/>
</dbReference>
<dbReference type="GO" id="GO:0003677">
    <property type="term" value="F:DNA binding"/>
    <property type="evidence" value="ECO:0007669"/>
    <property type="project" value="UniProtKB-UniRule"/>
</dbReference>
<evidence type="ECO:0000259" key="15">
    <source>
        <dbReference type="Pfam" id="PF01726"/>
    </source>
</evidence>
<feature type="DNA-binding region" description="H-T-H motif" evidence="12">
    <location>
        <begin position="29"/>
        <end position="49"/>
    </location>
</feature>
<feature type="active site" description="For autocatalytic cleavage activity" evidence="12">
    <location>
        <position position="168"/>
    </location>
</feature>
<dbReference type="Gene3D" id="2.10.109.10">
    <property type="entry name" value="Umud Fragment, subunit A"/>
    <property type="match status" value="1"/>
</dbReference>
<dbReference type="Gene3D" id="1.10.10.10">
    <property type="entry name" value="Winged helix-like DNA-binding domain superfamily/Winged helix DNA-binding domain"/>
    <property type="match status" value="1"/>
</dbReference>
<evidence type="ECO:0000256" key="13">
    <source>
        <dbReference type="RuleBase" id="RU003991"/>
    </source>
</evidence>
<keyword evidence="10 12" id="KW-0234">DNA repair</keyword>
<dbReference type="EC" id="3.4.21.88" evidence="12"/>
<keyword evidence="9 12" id="KW-0804">Transcription</keyword>
<dbReference type="CDD" id="cd06529">
    <property type="entry name" value="S24_LexA-like"/>
    <property type="match status" value="1"/>
</dbReference>
<dbReference type="InterPro" id="IPR006197">
    <property type="entry name" value="Peptidase_S24_LexA"/>
</dbReference>
<evidence type="ECO:0000259" key="14">
    <source>
        <dbReference type="Pfam" id="PF00717"/>
    </source>
</evidence>
<evidence type="ECO:0000256" key="11">
    <source>
        <dbReference type="ARBA" id="ARBA00023236"/>
    </source>
</evidence>
<accession>A0A9D1Q1L9</accession>
<gene>
    <name evidence="12 16" type="primary">lexA</name>
    <name evidence="16" type="ORF">H9892_04255</name>
</gene>
<evidence type="ECO:0000256" key="8">
    <source>
        <dbReference type="ARBA" id="ARBA00023125"/>
    </source>
</evidence>
<dbReference type="InterPro" id="IPR036390">
    <property type="entry name" value="WH_DNA-bd_sf"/>
</dbReference>
<comment type="subunit">
    <text evidence="12">Homodimer.</text>
</comment>
<reference evidence="16" key="2">
    <citation type="submission" date="2021-04" db="EMBL/GenBank/DDBJ databases">
        <authorList>
            <person name="Gilroy R."/>
        </authorList>
    </citation>
    <scope>NUCLEOTIDE SEQUENCE</scope>
    <source>
        <strain evidence="16">12435</strain>
    </source>
</reference>
<dbReference type="GO" id="GO:0006281">
    <property type="term" value="P:DNA repair"/>
    <property type="evidence" value="ECO:0007669"/>
    <property type="project" value="UniProtKB-UniRule"/>
</dbReference>
<reference evidence="16" key="1">
    <citation type="journal article" date="2021" name="PeerJ">
        <title>Extensive microbial diversity within the chicken gut microbiome revealed by metagenomics and culture.</title>
        <authorList>
            <person name="Gilroy R."/>
            <person name="Ravi A."/>
            <person name="Getino M."/>
            <person name="Pursley I."/>
            <person name="Horton D.L."/>
            <person name="Alikhan N.F."/>
            <person name="Baker D."/>
            <person name="Gharbi K."/>
            <person name="Hall N."/>
            <person name="Watson M."/>
            <person name="Adriaenssens E.M."/>
            <person name="Foster-Nyarko E."/>
            <person name="Jarju S."/>
            <person name="Secka A."/>
            <person name="Antonio M."/>
            <person name="Oren A."/>
            <person name="Chaudhuri R.R."/>
            <person name="La Ragione R."/>
            <person name="Hildebrand F."/>
            <person name="Pallen M.J."/>
        </authorList>
    </citation>
    <scope>NUCLEOTIDE SEQUENCE</scope>
    <source>
        <strain evidence="16">12435</strain>
    </source>
</reference>
<comment type="function">
    <text evidence="12">Represses a number of genes involved in the response to DNA damage (SOS response), including recA and lexA. In the presence of single-stranded DNA, RecA interacts with LexA causing an autocatalytic cleavage which disrupts the DNA-binding part of LexA, leading to derepression of the SOS regulon and eventually DNA repair.</text>
</comment>
<evidence type="ECO:0000256" key="4">
    <source>
        <dbReference type="ARBA" id="ARBA00022763"/>
    </source>
</evidence>
<dbReference type="SUPFAM" id="SSF46785">
    <property type="entry name" value="Winged helix' DNA-binding domain"/>
    <property type="match status" value="1"/>
</dbReference>
<protein>
    <recommendedName>
        <fullName evidence="12">LexA repressor</fullName>
        <ecNumber evidence="12">3.4.21.88</ecNumber>
    </recommendedName>
</protein>
<dbReference type="Pfam" id="PF01726">
    <property type="entry name" value="LexA_DNA_bind"/>
    <property type="match status" value="1"/>
</dbReference>
<evidence type="ECO:0000313" key="16">
    <source>
        <dbReference type="EMBL" id="HIW02533.1"/>
    </source>
</evidence>
<dbReference type="Proteomes" id="UP000823990">
    <property type="component" value="Unassembled WGS sequence"/>
</dbReference>
<sequence length="208" mass="23000">MAEALKGTTKKVYEYIVEYSDEHGYQPSLREIAEVTGIKSASTIFYHIGKLERLGLVKKSALKNRAIEVTGRKERPQPTEEHTHLRSIPVLGRVAAGTPVLAVENISDSIEVSDDLFRGSSLFFLRVKGDSMIDAGILEGDLIAVNKQESANNGDIVVAMLEDEVTVKRFYREADAIRLQPENEKYEPIVGRDISVVGKVVGLIRSAM</sequence>
<keyword evidence="4 12" id="KW-0227">DNA damage</keyword>
<proteinExistence type="inferred from homology"/>
<comment type="caution">
    <text evidence="16">The sequence shown here is derived from an EMBL/GenBank/DDBJ whole genome shotgun (WGS) entry which is preliminary data.</text>
</comment>
<dbReference type="PANTHER" id="PTHR33516">
    <property type="entry name" value="LEXA REPRESSOR"/>
    <property type="match status" value="1"/>
</dbReference>
<comment type="catalytic activity">
    <reaction evidence="12">
        <text>Hydrolysis of Ala-|-Gly bond in repressor LexA.</text>
        <dbReference type="EC" id="3.4.21.88"/>
    </reaction>
</comment>
<keyword evidence="7 12" id="KW-0805">Transcription regulation</keyword>
<evidence type="ECO:0000256" key="12">
    <source>
        <dbReference type="HAMAP-Rule" id="MF_00015"/>
    </source>
</evidence>
<dbReference type="SUPFAM" id="SSF51306">
    <property type="entry name" value="LexA/Signal peptidase"/>
    <property type="match status" value="1"/>
</dbReference>
<evidence type="ECO:0000256" key="1">
    <source>
        <dbReference type="ARBA" id="ARBA00007484"/>
    </source>
</evidence>
<dbReference type="Pfam" id="PF00717">
    <property type="entry name" value="Peptidase_S24"/>
    <property type="match status" value="1"/>
</dbReference>
<evidence type="ECO:0000256" key="7">
    <source>
        <dbReference type="ARBA" id="ARBA00023015"/>
    </source>
</evidence>
<keyword evidence="3 12" id="KW-0235">DNA replication</keyword>
<dbReference type="GO" id="GO:0006508">
    <property type="term" value="P:proteolysis"/>
    <property type="evidence" value="ECO:0007669"/>
    <property type="project" value="InterPro"/>
</dbReference>
<dbReference type="InterPro" id="IPR006200">
    <property type="entry name" value="LexA"/>
</dbReference>
<feature type="domain" description="Peptidase S24/S26A/S26B/S26C" evidence="14">
    <location>
        <begin position="89"/>
        <end position="201"/>
    </location>
</feature>
<dbReference type="GO" id="GO:0006260">
    <property type="term" value="P:DNA replication"/>
    <property type="evidence" value="ECO:0007669"/>
    <property type="project" value="UniProtKB-UniRule"/>
</dbReference>
<dbReference type="PANTHER" id="PTHR33516:SF2">
    <property type="entry name" value="LEXA REPRESSOR-RELATED"/>
    <property type="match status" value="1"/>
</dbReference>
<dbReference type="GO" id="GO:0009432">
    <property type="term" value="P:SOS response"/>
    <property type="evidence" value="ECO:0007669"/>
    <property type="project" value="UniProtKB-UniRule"/>
</dbReference>
<dbReference type="InterPro" id="IPR006199">
    <property type="entry name" value="LexA_DNA-bd_dom"/>
</dbReference>
<dbReference type="InterPro" id="IPR036286">
    <property type="entry name" value="LexA/Signal_pep-like_sf"/>
</dbReference>
<evidence type="ECO:0000256" key="5">
    <source>
        <dbReference type="ARBA" id="ARBA00022801"/>
    </source>
</evidence>
<keyword evidence="8 12" id="KW-0238">DNA-binding</keyword>
<dbReference type="HAMAP" id="MF_00015">
    <property type="entry name" value="LexA"/>
    <property type="match status" value="1"/>
</dbReference>
<dbReference type="EMBL" id="DXHS01000069">
    <property type="protein sequence ID" value="HIW02533.1"/>
    <property type="molecule type" value="Genomic_DNA"/>
</dbReference>
<dbReference type="InterPro" id="IPR015927">
    <property type="entry name" value="Peptidase_S24_S26A/B/C"/>
</dbReference>
<dbReference type="InterPro" id="IPR036388">
    <property type="entry name" value="WH-like_DNA-bd_sf"/>
</dbReference>
<evidence type="ECO:0000256" key="9">
    <source>
        <dbReference type="ARBA" id="ARBA00023163"/>
    </source>
</evidence>
<organism evidence="16 17">
    <name type="scientific">Candidatus Protoclostridium stercorigallinarum</name>
    <dbReference type="NCBI Taxonomy" id="2838741"/>
    <lineage>
        <taxon>Bacteria</taxon>
        <taxon>Bacillati</taxon>
        <taxon>Bacillota</taxon>
        <taxon>Clostridia</taxon>
        <taxon>Candidatus Protoclostridium</taxon>
    </lineage>
</organism>
<evidence type="ECO:0000256" key="6">
    <source>
        <dbReference type="ARBA" id="ARBA00022813"/>
    </source>
</evidence>
<feature type="domain" description="LexA repressor DNA-binding" evidence="15">
    <location>
        <begin position="9"/>
        <end position="66"/>
    </location>
</feature>
<keyword evidence="6 12" id="KW-0068">Autocatalytic cleavage</keyword>
<evidence type="ECO:0000256" key="10">
    <source>
        <dbReference type="ARBA" id="ARBA00023204"/>
    </source>
</evidence>
<feature type="site" description="Cleavage; by autolysis" evidence="12">
    <location>
        <begin position="96"/>
        <end position="97"/>
    </location>
</feature>
<dbReference type="InterPro" id="IPR039418">
    <property type="entry name" value="LexA-like"/>
</dbReference>
<dbReference type="FunFam" id="2.10.109.10:FF:000001">
    <property type="entry name" value="LexA repressor"/>
    <property type="match status" value="1"/>
</dbReference>
<dbReference type="GO" id="GO:0004252">
    <property type="term" value="F:serine-type endopeptidase activity"/>
    <property type="evidence" value="ECO:0007669"/>
    <property type="project" value="UniProtKB-UniRule"/>
</dbReference>
<dbReference type="AlphaFoldDB" id="A0A9D1Q1L9"/>
<dbReference type="InterPro" id="IPR050077">
    <property type="entry name" value="LexA_repressor"/>
</dbReference>
<keyword evidence="11 12" id="KW-0742">SOS response</keyword>
<keyword evidence="5 12" id="KW-0378">Hydrolase</keyword>
<evidence type="ECO:0000256" key="2">
    <source>
        <dbReference type="ARBA" id="ARBA00022491"/>
    </source>
</evidence>
<keyword evidence="2 12" id="KW-0678">Repressor</keyword>
<feature type="active site" description="For autocatalytic cleavage activity" evidence="12">
    <location>
        <position position="131"/>
    </location>
</feature>
<name>A0A9D1Q1L9_9FIRM</name>